<dbReference type="OrthoDB" id="10508560at2759"/>
<dbReference type="HOGENOM" id="CLU_1170818_0_0_1"/>
<feature type="compositionally biased region" description="Basic and acidic residues" evidence="1">
    <location>
        <begin position="59"/>
        <end position="76"/>
    </location>
</feature>
<reference evidence="3" key="1">
    <citation type="journal article" date="2011" name="Nat. Commun.">
        <title>Effector diversification within compartments of the Leptosphaeria maculans genome affected by Repeat-Induced Point mutations.</title>
        <authorList>
            <person name="Rouxel T."/>
            <person name="Grandaubert J."/>
            <person name="Hane J.K."/>
            <person name="Hoede C."/>
            <person name="van de Wouw A.P."/>
            <person name="Couloux A."/>
            <person name="Dominguez V."/>
            <person name="Anthouard V."/>
            <person name="Bally P."/>
            <person name="Bourras S."/>
            <person name="Cozijnsen A.J."/>
            <person name="Ciuffetti L.M."/>
            <person name="Degrave A."/>
            <person name="Dilmaghani A."/>
            <person name="Duret L."/>
            <person name="Fudal I."/>
            <person name="Goodwin S.B."/>
            <person name="Gout L."/>
            <person name="Glaser N."/>
            <person name="Linglin J."/>
            <person name="Kema G.H.J."/>
            <person name="Lapalu N."/>
            <person name="Lawrence C.B."/>
            <person name="May K."/>
            <person name="Meyer M."/>
            <person name="Ollivier B."/>
            <person name="Poulain J."/>
            <person name="Schoch C.L."/>
            <person name="Simon A."/>
            <person name="Spatafora J.W."/>
            <person name="Stachowiak A."/>
            <person name="Turgeon B.G."/>
            <person name="Tyler B.M."/>
            <person name="Vincent D."/>
            <person name="Weissenbach J."/>
            <person name="Amselem J."/>
            <person name="Quesneville H."/>
            <person name="Oliver R.P."/>
            <person name="Wincker P."/>
            <person name="Balesdent M.-H."/>
            <person name="Howlett B.J."/>
        </authorList>
    </citation>
    <scope>NUCLEOTIDE SEQUENCE [LARGE SCALE GENOMIC DNA]</scope>
    <source>
        <strain evidence="3">JN3 / isolate v23.1.3 / race Av1-4-5-6-7-8</strain>
    </source>
</reference>
<keyword evidence="3" id="KW-1185">Reference proteome</keyword>
<evidence type="ECO:0000313" key="3">
    <source>
        <dbReference type="Proteomes" id="UP000002668"/>
    </source>
</evidence>
<dbReference type="VEuPathDB" id="FungiDB:LEMA_P058710.1"/>
<dbReference type="Proteomes" id="UP000002668">
    <property type="component" value="Genome"/>
</dbReference>
<dbReference type="AlphaFoldDB" id="E4ZHK4"/>
<proteinExistence type="predicted"/>
<organism evidence="3">
    <name type="scientific">Leptosphaeria maculans (strain JN3 / isolate v23.1.3 / race Av1-4-5-6-7-8)</name>
    <name type="common">Blackleg fungus</name>
    <name type="synonym">Phoma lingam</name>
    <dbReference type="NCBI Taxonomy" id="985895"/>
    <lineage>
        <taxon>Eukaryota</taxon>
        <taxon>Fungi</taxon>
        <taxon>Dikarya</taxon>
        <taxon>Ascomycota</taxon>
        <taxon>Pezizomycotina</taxon>
        <taxon>Dothideomycetes</taxon>
        <taxon>Pleosporomycetidae</taxon>
        <taxon>Pleosporales</taxon>
        <taxon>Pleosporineae</taxon>
        <taxon>Leptosphaeriaceae</taxon>
        <taxon>Plenodomus</taxon>
        <taxon>Plenodomus lingam/Leptosphaeria maculans species complex</taxon>
    </lineage>
</organism>
<name>E4ZHK4_LEPMJ</name>
<feature type="region of interest" description="Disordered" evidence="1">
    <location>
        <begin position="156"/>
        <end position="176"/>
    </location>
</feature>
<gene>
    <name evidence="2" type="ORF">LEMA_P058710.1</name>
</gene>
<protein>
    <submittedName>
        <fullName evidence="2">Predicted protein</fullName>
    </submittedName>
</protein>
<feature type="region of interest" description="Disordered" evidence="1">
    <location>
        <begin position="52"/>
        <end position="92"/>
    </location>
</feature>
<evidence type="ECO:0000256" key="1">
    <source>
        <dbReference type="SAM" id="MobiDB-lite"/>
    </source>
</evidence>
<sequence length="237" mass="25833">MNISAQEYTQNIAKSTSKSTTTTKVTTSFDLAPVSTGSPDITDLVTLMRSPSTDIAASPEREQETRTRQQDVDSHHPTTTTPWGSITEGRHYVNPPLPWDSPQQAQHIPAANTNPTTQLLNGTTTQQPPPLNPPAPNFSANTTFPSTARPIPTGLPHNPWLPRSPPTPLATSENRVSGRRACARVNCTTTANIAVQGTAAERQNGGWLCSRHEGELGMKVAGMYLDWYDSPWRIGRR</sequence>
<accession>E4ZHK4</accession>
<dbReference type="EMBL" id="FP929065">
    <property type="protein sequence ID" value="CBX90837.1"/>
    <property type="molecule type" value="Genomic_DNA"/>
</dbReference>
<evidence type="ECO:0000313" key="2">
    <source>
        <dbReference type="EMBL" id="CBX90837.1"/>
    </source>
</evidence>
<dbReference type="InParanoid" id="E4ZHK4"/>